<dbReference type="Proteomes" id="UP001500279">
    <property type="component" value="Unassembled WGS sequence"/>
</dbReference>
<evidence type="ECO:0000313" key="14">
    <source>
        <dbReference type="Proteomes" id="UP001500279"/>
    </source>
</evidence>
<dbReference type="RefSeq" id="WP_141289952.1">
    <property type="nucleotide sequence ID" value="NZ_BAAAEW010000021.1"/>
</dbReference>
<comment type="catalytic activity">
    <reaction evidence="9">
        <text>2-oxoglutarate + O2 + 2 H(+) = ethene + 3 CO2 + H2O</text>
        <dbReference type="Rhea" id="RHEA:31523"/>
        <dbReference type="ChEBI" id="CHEBI:15377"/>
        <dbReference type="ChEBI" id="CHEBI:15378"/>
        <dbReference type="ChEBI" id="CHEBI:15379"/>
        <dbReference type="ChEBI" id="CHEBI:16526"/>
        <dbReference type="ChEBI" id="CHEBI:16810"/>
        <dbReference type="ChEBI" id="CHEBI:18153"/>
        <dbReference type="EC" id="1.13.12.19"/>
    </reaction>
</comment>
<evidence type="ECO:0000256" key="8">
    <source>
        <dbReference type="ARBA" id="ARBA00031282"/>
    </source>
</evidence>
<protein>
    <recommendedName>
        <fullName evidence="5">2-oxoglutarate-dependent ethylene/succinate-forming enzyme</fullName>
        <ecNumber evidence="4">1.13.12.19</ecNumber>
        <ecNumber evidence="3">1.14.20.7</ecNumber>
    </recommendedName>
    <alternativeName>
        <fullName evidence="7">2-oxoglutarate dioxygenase (ethylene-forming)</fullName>
    </alternativeName>
    <alternativeName>
        <fullName evidence="8">2-oxoglutarate/L-arginine monooxygenase/decarboxylase (succinate-forming)</fullName>
    </alternativeName>
</protein>
<accession>A0ABP3VH74</accession>
<comment type="caution">
    <text evidence="13">The sequence shown here is derived from an EMBL/GenBank/DDBJ whole genome shotgun (WGS) entry which is preliminary data.</text>
</comment>
<dbReference type="InterPro" id="IPR044861">
    <property type="entry name" value="IPNS-like_FE2OG_OXY"/>
</dbReference>
<keyword evidence="11" id="KW-0408">Iron</keyword>
<dbReference type="SUPFAM" id="SSF51197">
    <property type="entry name" value="Clavaminate synthase-like"/>
    <property type="match status" value="1"/>
</dbReference>
<keyword evidence="11" id="KW-0479">Metal-binding</keyword>
<evidence type="ECO:0000256" key="1">
    <source>
        <dbReference type="ARBA" id="ARBA00001954"/>
    </source>
</evidence>
<dbReference type="Pfam" id="PF14226">
    <property type="entry name" value="DIOX_N"/>
    <property type="match status" value="1"/>
</dbReference>
<sequence>MSRSAAGVEDRIVAKTVDLAEIPIIDFSPFRHGGEAGKQAVAAEIADACARIGFFYLKGHDVPPQVLAETFAQSKAFFQRPVEERRQSAASPQWYRGWIPMPRREGALDRNSRLFEQYRIQADFSDRPDPDPVFDRPNRWPEDMPAFRAACEAHYAAMLGLSRDLLHAFAIGLGQPEDCFDAWFDRPICQLSLLYYIPIPDGADVEVSNTVSHTDEGPLTILAQDSVGGLEVKRRDGTWISAPPVPGAYTINIGDMMMWWSNGRFLSNYHRVRNKAGVERFSIPFFLNPDQHTVVAPLPALVAQDGGQARFDPVHVGTHLKRFYARLEKSPGDFL</sequence>
<feature type="domain" description="Fe2OG dioxygenase" evidence="12">
    <location>
        <begin position="187"/>
        <end position="289"/>
    </location>
</feature>
<reference evidence="14" key="1">
    <citation type="journal article" date="2019" name="Int. J. Syst. Evol. Microbiol.">
        <title>The Global Catalogue of Microorganisms (GCM) 10K type strain sequencing project: providing services to taxonomists for standard genome sequencing and annotation.</title>
        <authorList>
            <consortium name="The Broad Institute Genomics Platform"/>
            <consortium name="The Broad Institute Genome Sequencing Center for Infectious Disease"/>
            <person name="Wu L."/>
            <person name="Ma J."/>
        </authorList>
    </citation>
    <scope>NUCLEOTIDE SEQUENCE [LARGE SCALE GENOMIC DNA]</scope>
    <source>
        <strain evidence="14">JCM 15503</strain>
    </source>
</reference>
<evidence type="ECO:0000256" key="10">
    <source>
        <dbReference type="ARBA" id="ARBA00049359"/>
    </source>
</evidence>
<dbReference type="Pfam" id="PF03171">
    <property type="entry name" value="2OG-FeII_Oxy"/>
    <property type="match status" value="1"/>
</dbReference>
<dbReference type="PROSITE" id="PS51471">
    <property type="entry name" value="FE2OG_OXY"/>
    <property type="match status" value="1"/>
</dbReference>
<comment type="catalytic activity">
    <reaction evidence="10">
        <text>L-arginine + 2-oxoglutarate + O2 = guanidine + L-glutamate 5-semialdehyde + succinate + CO2</text>
        <dbReference type="Rhea" id="RHEA:31535"/>
        <dbReference type="ChEBI" id="CHEBI:15379"/>
        <dbReference type="ChEBI" id="CHEBI:16526"/>
        <dbReference type="ChEBI" id="CHEBI:16810"/>
        <dbReference type="ChEBI" id="CHEBI:30031"/>
        <dbReference type="ChEBI" id="CHEBI:30087"/>
        <dbReference type="ChEBI" id="CHEBI:32682"/>
        <dbReference type="ChEBI" id="CHEBI:58066"/>
        <dbReference type="EC" id="1.14.20.7"/>
    </reaction>
</comment>
<dbReference type="PANTHER" id="PTHR47990">
    <property type="entry name" value="2-OXOGLUTARATE (2OG) AND FE(II)-DEPENDENT OXYGENASE SUPERFAMILY PROTEIN-RELATED"/>
    <property type="match status" value="1"/>
</dbReference>
<dbReference type="EMBL" id="BAAAEW010000021">
    <property type="protein sequence ID" value="GAA0754817.1"/>
    <property type="molecule type" value="Genomic_DNA"/>
</dbReference>
<dbReference type="InterPro" id="IPR027443">
    <property type="entry name" value="IPNS-like_sf"/>
</dbReference>
<evidence type="ECO:0000259" key="12">
    <source>
        <dbReference type="PROSITE" id="PS51471"/>
    </source>
</evidence>
<evidence type="ECO:0000256" key="7">
    <source>
        <dbReference type="ARBA" id="ARBA00031011"/>
    </source>
</evidence>
<evidence type="ECO:0000256" key="4">
    <source>
        <dbReference type="ARBA" id="ARBA00012531"/>
    </source>
</evidence>
<evidence type="ECO:0000256" key="11">
    <source>
        <dbReference type="RuleBase" id="RU003682"/>
    </source>
</evidence>
<dbReference type="EC" id="1.13.12.19" evidence="4"/>
<dbReference type="InterPro" id="IPR005123">
    <property type="entry name" value="Oxoglu/Fe-dep_dioxygenase_dom"/>
</dbReference>
<keyword evidence="11" id="KW-0560">Oxidoreductase</keyword>
<keyword evidence="6" id="KW-0266">Ethylene biosynthesis</keyword>
<evidence type="ECO:0000313" key="13">
    <source>
        <dbReference type="EMBL" id="GAA0754817.1"/>
    </source>
</evidence>
<dbReference type="Gene3D" id="2.60.120.330">
    <property type="entry name" value="B-lactam Antibiotic, Isopenicillin N Synthase, Chain"/>
    <property type="match status" value="1"/>
</dbReference>
<evidence type="ECO:0000256" key="2">
    <source>
        <dbReference type="ARBA" id="ARBA00004767"/>
    </source>
</evidence>
<dbReference type="InterPro" id="IPR026992">
    <property type="entry name" value="DIOX_N"/>
</dbReference>
<evidence type="ECO:0000256" key="5">
    <source>
        <dbReference type="ARBA" id="ARBA00019045"/>
    </source>
</evidence>
<comment type="similarity">
    <text evidence="11">Belongs to the iron/ascorbate-dependent oxidoreductase family.</text>
</comment>
<proteinExistence type="inferred from homology"/>
<comment type="cofactor">
    <cofactor evidence="1">
        <name>Fe(2+)</name>
        <dbReference type="ChEBI" id="CHEBI:29033"/>
    </cofactor>
</comment>
<evidence type="ECO:0000256" key="6">
    <source>
        <dbReference type="ARBA" id="ARBA00022666"/>
    </source>
</evidence>
<dbReference type="InterPro" id="IPR050231">
    <property type="entry name" value="Iron_ascorbate_oxido_reductase"/>
</dbReference>
<dbReference type="EC" id="1.14.20.7" evidence="3"/>
<comment type="pathway">
    <text evidence="2">Alkene biosynthesis; ethylene biosynthesis via 2-oxoglutarate.</text>
</comment>
<evidence type="ECO:0000256" key="9">
    <source>
        <dbReference type="ARBA" id="ARBA00047725"/>
    </source>
</evidence>
<evidence type="ECO:0000256" key="3">
    <source>
        <dbReference type="ARBA" id="ARBA00012293"/>
    </source>
</evidence>
<dbReference type="PRINTS" id="PR00682">
    <property type="entry name" value="IPNSYNTHASE"/>
</dbReference>
<gene>
    <name evidence="13" type="ORF">GCM10009107_31670</name>
</gene>
<organism evidence="13 14">
    <name type="scientific">Ideonella azotifigens</name>
    <dbReference type="NCBI Taxonomy" id="513160"/>
    <lineage>
        <taxon>Bacteria</taxon>
        <taxon>Pseudomonadati</taxon>
        <taxon>Pseudomonadota</taxon>
        <taxon>Betaproteobacteria</taxon>
        <taxon>Burkholderiales</taxon>
        <taxon>Sphaerotilaceae</taxon>
        <taxon>Ideonella</taxon>
    </lineage>
</organism>
<name>A0ABP3VH74_9BURK</name>
<keyword evidence="14" id="KW-1185">Reference proteome</keyword>